<dbReference type="InterPro" id="IPR000894">
    <property type="entry name" value="RuBisCO_ssu_dom"/>
</dbReference>
<comment type="subunit">
    <text evidence="3 4">Heterohexadecamer of 8 large and 8 small subunits.</text>
</comment>
<dbReference type="STRING" id="1079.BVIR_586"/>
<comment type="function">
    <text evidence="4">RuBisCO catalyzes two reactions: the carboxylation of D-ribulose 1,5-bisphosphate, the primary event in carbon dioxide fixation, as well as the oxidative fragmentation of the pentose substrate. Both reactions occur simultaneously and in competition at the same active site. Although the small subunit is not catalytic it is essential for maximal activity.</text>
</comment>
<dbReference type="OrthoDB" id="9788955at2"/>
<keyword evidence="2 4" id="KW-0120">Carbon dioxide fixation</keyword>
<evidence type="ECO:0000313" key="6">
    <source>
        <dbReference type="EMBL" id="BAR98345.1"/>
    </source>
</evidence>
<feature type="domain" description="Ribulose bisphosphate carboxylase small subunit" evidence="5">
    <location>
        <begin position="4"/>
        <end position="103"/>
    </location>
</feature>
<dbReference type="AlphaFoldDB" id="A0A0H5B826"/>
<dbReference type="EMBL" id="AP014854">
    <property type="protein sequence ID" value="BAR98345.1"/>
    <property type="molecule type" value="Genomic_DNA"/>
</dbReference>
<reference evidence="8" key="3">
    <citation type="journal article" date="2016" name="Genome Announc.">
        <title>Revised genome sequence of the purple photosynthetic bacterium Blastochloris viridis.</title>
        <authorList>
            <person name="Liu L.N."/>
            <person name="Faulkner M."/>
            <person name="Liu X."/>
            <person name="Huang F."/>
            <person name="Darby A.C."/>
            <person name="Hall N."/>
        </authorList>
    </citation>
    <scope>NUCLEOTIDE SEQUENCE [LARGE SCALE GENOMIC DNA]</scope>
    <source>
        <strain evidence="8">ATCC 19567 / DSM 133 / F</strain>
    </source>
</reference>
<protein>
    <recommendedName>
        <fullName evidence="4">Ribulose bisphosphate carboxylase small subunit</fullName>
        <shortName evidence="4">RuBisCO small subunit</shortName>
    </recommendedName>
</protein>
<reference evidence="6" key="1">
    <citation type="journal article" date="2015" name="Genome Announc.">
        <title>Complete Genome Sequence of the Bacteriochlorophyll b-Producing Photosynthetic Bacterium Blastochloris viridis.</title>
        <authorList>
            <person name="Tsukatani Y."/>
            <person name="Hirose Y."/>
            <person name="Harada J."/>
            <person name="Misawa N."/>
            <person name="Mori K."/>
            <person name="Inoue K."/>
            <person name="Tamiaki H."/>
        </authorList>
    </citation>
    <scope>NUCLEOTIDE SEQUENCE [LARGE SCALE GENOMIC DNA]</scope>
    <source>
        <strain evidence="6">DSM 133</strain>
    </source>
</reference>
<evidence type="ECO:0000259" key="5">
    <source>
        <dbReference type="SMART" id="SM00961"/>
    </source>
</evidence>
<keyword evidence="8" id="KW-1185">Reference proteome</keyword>
<dbReference type="EMBL" id="LN907867">
    <property type="protein sequence ID" value="CUU41045.1"/>
    <property type="molecule type" value="Genomic_DNA"/>
</dbReference>
<organism evidence="7 8">
    <name type="scientific">Blastochloris viridis</name>
    <name type="common">Rhodopseudomonas viridis</name>
    <dbReference type="NCBI Taxonomy" id="1079"/>
    <lineage>
        <taxon>Bacteria</taxon>
        <taxon>Pseudomonadati</taxon>
        <taxon>Pseudomonadota</taxon>
        <taxon>Alphaproteobacteria</taxon>
        <taxon>Hyphomicrobiales</taxon>
        <taxon>Blastochloridaceae</taxon>
        <taxon>Blastochloris</taxon>
    </lineage>
</organism>
<evidence type="ECO:0000256" key="1">
    <source>
        <dbReference type="ARBA" id="ARBA00022567"/>
    </source>
</evidence>
<dbReference type="Gene3D" id="3.30.190.10">
    <property type="entry name" value="Ribulose bisphosphate carboxylase, small subunit"/>
    <property type="match status" value="1"/>
</dbReference>
<sequence>MRVTQGAFSFLPDLTDDQIKKQVAWCLDQEWAVSIEFTDDPHPRNTYWEMWGNPMFDLQDPAGVMQELAACRAAHPDHYIRLNAFDSSRGWEAVRMSFIVQRPKVEPTFRLERTEVEGRTQRYTLVTVR</sequence>
<keyword evidence="1 4" id="KW-0113">Calvin cycle</keyword>
<dbReference type="Proteomes" id="UP000065734">
    <property type="component" value="Chromosome I"/>
</dbReference>
<dbReference type="HAMAP" id="MF_00859">
    <property type="entry name" value="RuBisCO_S_bact"/>
    <property type="match status" value="1"/>
</dbReference>
<dbReference type="PANTHER" id="PTHR31262:SF23">
    <property type="entry name" value="RIBULOSE BISPHOSPHATE CARBOXYLASE SMALL SUBUNIT"/>
    <property type="match status" value="1"/>
</dbReference>
<reference evidence="7" key="2">
    <citation type="submission" date="2015-11" db="EMBL/GenBank/DDBJ databases">
        <authorList>
            <person name="Zhang Y."/>
            <person name="Guo Z."/>
        </authorList>
    </citation>
    <scope>NUCLEOTIDE SEQUENCE</scope>
    <source>
        <strain evidence="7">1</strain>
    </source>
</reference>
<dbReference type="SMART" id="SM00961">
    <property type="entry name" value="RuBisCO_small"/>
    <property type="match status" value="1"/>
</dbReference>
<proteinExistence type="inferred from homology"/>
<dbReference type="Pfam" id="PF00101">
    <property type="entry name" value="RuBisCO_small"/>
    <property type="match status" value="1"/>
</dbReference>
<dbReference type="PATRIC" id="fig|1079.6.peg.599"/>
<evidence type="ECO:0000256" key="4">
    <source>
        <dbReference type="HAMAP-Rule" id="MF_00859"/>
    </source>
</evidence>
<dbReference type="PANTHER" id="PTHR31262">
    <property type="entry name" value="RIBULOSE BISPHOSPHATE CARBOXYLASE SMALL CHAIN 1, CHLOROPLASTIC"/>
    <property type="match status" value="1"/>
</dbReference>
<evidence type="ECO:0000256" key="3">
    <source>
        <dbReference type="ARBA" id="ARBA00038826"/>
    </source>
</evidence>
<evidence type="ECO:0000313" key="7">
    <source>
        <dbReference type="EMBL" id="CUU41045.1"/>
    </source>
</evidence>
<dbReference type="InterPro" id="IPR024681">
    <property type="entry name" value="RuBisCO_ssu"/>
</dbReference>
<dbReference type="CDD" id="cd03527">
    <property type="entry name" value="RuBisCO_small"/>
    <property type="match status" value="1"/>
</dbReference>
<dbReference type="SUPFAM" id="SSF55239">
    <property type="entry name" value="RuBisCO, small subunit"/>
    <property type="match status" value="1"/>
</dbReference>
<gene>
    <name evidence="7" type="primary">cbxSC</name>
    <name evidence="4" type="synonym">cbbS</name>
    <name evidence="6" type="ORF">BV133_752</name>
    <name evidence="7" type="ORF">BVIRIDIS_00300</name>
</gene>
<dbReference type="RefSeq" id="WP_055036351.1">
    <property type="nucleotide sequence ID" value="NZ_AP014854.2"/>
</dbReference>
<dbReference type="GO" id="GO:0016984">
    <property type="term" value="F:ribulose-bisphosphate carboxylase activity"/>
    <property type="evidence" value="ECO:0007669"/>
    <property type="project" value="UniProtKB-UniRule"/>
</dbReference>
<evidence type="ECO:0000313" key="8">
    <source>
        <dbReference type="Proteomes" id="UP000065734"/>
    </source>
</evidence>
<dbReference type="InterPro" id="IPR036385">
    <property type="entry name" value="RuBisCO_ssu_sf"/>
</dbReference>
<dbReference type="KEGG" id="bvr:BVIR_586"/>
<evidence type="ECO:0000256" key="2">
    <source>
        <dbReference type="ARBA" id="ARBA00023300"/>
    </source>
</evidence>
<comment type="similarity">
    <text evidence="4">Belongs to the RuBisCO small chain family.</text>
</comment>
<accession>A0A0H5B826</accession>
<dbReference type="GO" id="GO:0019253">
    <property type="term" value="P:reductive pentose-phosphate cycle"/>
    <property type="evidence" value="ECO:0007669"/>
    <property type="project" value="UniProtKB-UniRule"/>
</dbReference>
<name>A0A0H5B826_BLAVI</name>
<keyword evidence="7" id="KW-0456">Lyase</keyword>
<comment type="miscellaneous">
    <text evidence="4">The basic functional RuBisCO is composed of a large chain homodimer in a 'head-to-tail' conformation. In form I RuBisCO this homodimer is arranged in a barrel-like tetramer with the small subunits forming a tetrameric 'cap' on each end of the 'barrel'.</text>
</comment>